<protein>
    <recommendedName>
        <fullName evidence="10">Dynein light chain</fullName>
    </recommendedName>
</protein>
<evidence type="ECO:0000256" key="1">
    <source>
        <dbReference type="ARBA" id="ARBA00004123"/>
    </source>
</evidence>
<dbReference type="Pfam" id="PF01221">
    <property type="entry name" value="Dynein_light"/>
    <property type="match status" value="1"/>
</dbReference>
<dbReference type="EMBL" id="JAFCMP010000346">
    <property type="protein sequence ID" value="KAG5180947.1"/>
    <property type="molecule type" value="Genomic_DNA"/>
</dbReference>
<dbReference type="OrthoDB" id="10033309at2759"/>
<dbReference type="GO" id="GO:0045505">
    <property type="term" value="F:dynein intermediate chain binding"/>
    <property type="evidence" value="ECO:0007669"/>
    <property type="project" value="TreeGrafter"/>
</dbReference>
<keyword evidence="3" id="KW-0813">Transport</keyword>
<evidence type="ECO:0000256" key="4">
    <source>
        <dbReference type="ARBA" id="ARBA00022490"/>
    </source>
</evidence>
<dbReference type="Gene3D" id="3.30.740.10">
    <property type="entry name" value="Protein Inhibitor Of Neuronal Nitric Oxide Synthase"/>
    <property type="match status" value="1"/>
</dbReference>
<dbReference type="FunFam" id="3.30.740.10:FF:000005">
    <property type="entry name" value="Dynein light chain"/>
    <property type="match status" value="1"/>
</dbReference>
<keyword evidence="10" id="KW-0505">Motor protein</keyword>
<name>A0A835YST4_9STRA</name>
<comment type="caution">
    <text evidence="11">The sequence shown here is derived from an EMBL/GenBank/DDBJ whole genome shotgun (WGS) entry which is preliminary data.</text>
</comment>
<dbReference type="SUPFAM" id="SSF54648">
    <property type="entry name" value="DLC"/>
    <property type="match status" value="1"/>
</dbReference>
<reference evidence="11" key="1">
    <citation type="submission" date="2021-02" db="EMBL/GenBank/DDBJ databases">
        <title>First Annotated Genome of the Yellow-green Alga Tribonema minus.</title>
        <authorList>
            <person name="Mahan K.M."/>
        </authorList>
    </citation>
    <scope>NUCLEOTIDE SEQUENCE</scope>
    <source>
        <strain evidence="11">UTEX B ZZ1240</strain>
    </source>
</reference>
<dbReference type="GO" id="GO:0005634">
    <property type="term" value="C:nucleus"/>
    <property type="evidence" value="ECO:0007669"/>
    <property type="project" value="UniProtKB-SubCell"/>
</dbReference>
<gene>
    <name evidence="11" type="ORF">JKP88DRAFT_222658</name>
</gene>
<dbReference type="PANTHER" id="PTHR11886:SF35">
    <property type="entry name" value="DYNEIN LIGHT CHAIN"/>
    <property type="match status" value="1"/>
</dbReference>
<evidence type="ECO:0000256" key="10">
    <source>
        <dbReference type="RuleBase" id="RU365010"/>
    </source>
</evidence>
<organism evidence="11 12">
    <name type="scientific">Tribonema minus</name>
    <dbReference type="NCBI Taxonomy" id="303371"/>
    <lineage>
        <taxon>Eukaryota</taxon>
        <taxon>Sar</taxon>
        <taxon>Stramenopiles</taxon>
        <taxon>Ochrophyta</taxon>
        <taxon>PX clade</taxon>
        <taxon>Xanthophyceae</taxon>
        <taxon>Tribonematales</taxon>
        <taxon>Tribonemataceae</taxon>
        <taxon>Tribonema</taxon>
    </lineage>
</organism>
<proteinExistence type="inferred from homology"/>
<evidence type="ECO:0000256" key="6">
    <source>
        <dbReference type="ARBA" id="ARBA00022816"/>
    </source>
</evidence>
<comment type="similarity">
    <text evidence="10">Belongs to the dynein light chain family.</text>
</comment>
<dbReference type="PANTHER" id="PTHR11886">
    <property type="entry name" value="DYNEIN LIGHT CHAIN"/>
    <property type="match status" value="1"/>
</dbReference>
<evidence type="ECO:0000256" key="7">
    <source>
        <dbReference type="ARBA" id="ARBA00022927"/>
    </source>
</evidence>
<evidence type="ECO:0000313" key="11">
    <source>
        <dbReference type="EMBL" id="KAG5180947.1"/>
    </source>
</evidence>
<keyword evidence="12" id="KW-1185">Reference proteome</keyword>
<dbReference type="GO" id="GO:0051028">
    <property type="term" value="P:mRNA transport"/>
    <property type="evidence" value="ECO:0007669"/>
    <property type="project" value="UniProtKB-KW"/>
</dbReference>
<keyword evidence="5 10" id="KW-0493">Microtubule</keyword>
<evidence type="ECO:0000256" key="5">
    <source>
        <dbReference type="ARBA" id="ARBA00022701"/>
    </source>
</evidence>
<dbReference type="InterPro" id="IPR037177">
    <property type="entry name" value="DLC_sf"/>
</dbReference>
<evidence type="ECO:0000256" key="3">
    <source>
        <dbReference type="ARBA" id="ARBA00022448"/>
    </source>
</evidence>
<keyword evidence="4 10" id="KW-0963">Cytoplasm</keyword>
<evidence type="ECO:0000313" key="12">
    <source>
        <dbReference type="Proteomes" id="UP000664859"/>
    </source>
</evidence>
<keyword evidence="8 10" id="KW-0206">Cytoskeleton</keyword>
<dbReference type="AlphaFoldDB" id="A0A835YST4"/>
<evidence type="ECO:0000256" key="9">
    <source>
        <dbReference type="ARBA" id="ARBA00023242"/>
    </source>
</evidence>
<comment type="subcellular location">
    <subcellularLocation>
        <location evidence="2 10">Cytoplasm</location>
        <location evidence="2 10">Cytoskeleton</location>
    </subcellularLocation>
    <subcellularLocation>
        <location evidence="1">Nucleus</location>
    </subcellularLocation>
</comment>
<keyword evidence="7" id="KW-0653">Protein transport</keyword>
<dbReference type="GO" id="GO:0005868">
    <property type="term" value="C:cytoplasmic dynein complex"/>
    <property type="evidence" value="ECO:0007669"/>
    <property type="project" value="TreeGrafter"/>
</dbReference>
<accession>A0A835YST4</accession>
<sequence length="92" mass="10258">MENSGASSSVVSDMDDHSEMRTDAQAWAAAAIESHAEEKAISKDIKGRMDDKYGPTWHCIVGTDFKAYVTHETKTFMFFYHGKMAICLYKAG</sequence>
<keyword evidence="9" id="KW-0539">Nucleus</keyword>
<evidence type="ECO:0000256" key="2">
    <source>
        <dbReference type="ARBA" id="ARBA00004245"/>
    </source>
</evidence>
<dbReference type="Proteomes" id="UP000664859">
    <property type="component" value="Unassembled WGS sequence"/>
</dbReference>
<dbReference type="GO" id="GO:0015031">
    <property type="term" value="P:protein transport"/>
    <property type="evidence" value="ECO:0007669"/>
    <property type="project" value="UniProtKB-KW"/>
</dbReference>
<keyword evidence="6" id="KW-0509">mRNA transport</keyword>
<dbReference type="SMART" id="SM01375">
    <property type="entry name" value="Dynein_light"/>
    <property type="match status" value="1"/>
</dbReference>
<dbReference type="GO" id="GO:0005874">
    <property type="term" value="C:microtubule"/>
    <property type="evidence" value="ECO:0007669"/>
    <property type="project" value="UniProtKB-KW"/>
</dbReference>
<evidence type="ECO:0000256" key="8">
    <source>
        <dbReference type="ARBA" id="ARBA00023212"/>
    </source>
</evidence>
<dbReference type="GO" id="GO:0007017">
    <property type="term" value="P:microtubule-based process"/>
    <property type="evidence" value="ECO:0007669"/>
    <property type="project" value="InterPro"/>
</dbReference>
<dbReference type="InterPro" id="IPR001372">
    <property type="entry name" value="Dynein_light_chain_typ-1/2"/>
</dbReference>
<keyword evidence="10" id="KW-0243">Dynein</keyword>